<dbReference type="GO" id="GO:0006260">
    <property type="term" value="P:DNA replication"/>
    <property type="evidence" value="ECO:0007669"/>
    <property type="project" value="UniProtKB-KW"/>
</dbReference>
<sequence>MSANLYSKLIHDSSYKLVQLAPDLLETLENTSQSEIKFKAVNNEKSDVVLCSKNKTWLIKEKHHSNTVMLLREFVATGQQTLDEKSLFGMPQPINDLLAFSRTTSEYETRPAKGLLNIDHLPIYNGDVGFPTEPAKLKFKTLDDVLDNSPASELESFTRWNLLGGCIVNGFPCLLSAEFLSNALHVTLMSVMAESLDLDSLTIKDTFEAVNKDMSEGSNPYTKKVIETVLRKYGTKLDKGEKEDKENWKLDRQEISRWYGIRALRKYATKPSLPMEEFLVKWKSTFPPFSPFNIEMKMLGGWYFQPIARNIQYVSKDTLPTDIKERFKMLFRLQSQWDLENIIPFVDELNTKGLKPDIFVMKYARKKRVGKRYIVSSR</sequence>
<dbReference type="GeneID" id="59235050"/>
<dbReference type="GO" id="GO:0000775">
    <property type="term" value="C:chromosome, centromeric region"/>
    <property type="evidence" value="ECO:0007669"/>
    <property type="project" value="TreeGrafter"/>
</dbReference>
<dbReference type="OrthoDB" id="276989at2759"/>
<dbReference type="PANTHER" id="PTHR13395:SF6">
    <property type="entry name" value="SISTER CHROMATID COHESION PROTEIN DCC1"/>
    <property type="match status" value="1"/>
</dbReference>
<gene>
    <name evidence="3" type="ORF">HG535_0B04310</name>
</gene>
<dbReference type="GO" id="GO:0034088">
    <property type="term" value="P:maintenance of mitotic sister chromatid cohesion"/>
    <property type="evidence" value="ECO:0007669"/>
    <property type="project" value="TreeGrafter"/>
</dbReference>
<dbReference type="Proteomes" id="UP000509704">
    <property type="component" value="Chromosome 2"/>
</dbReference>
<dbReference type="AlphaFoldDB" id="A0A7H9B085"/>
<dbReference type="Pfam" id="PF09724">
    <property type="entry name" value="Dcc1"/>
    <property type="match status" value="1"/>
</dbReference>
<dbReference type="GO" id="GO:0031390">
    <property type="term" value="C:Ctf18 RFC-like complex"/>
    <property type="evidence" value="ECO:0007669"/>
    <property type="project" value="InterPro"/>
</dbReference>
<accession>A0A7H9B085</accession>
<proteinExistence type="inferred from homology"/>
<evidence type="ECO:0008006" key="5">
    <source>
        <dbReference type="Google" id="ProtNLM"/>
    </source>
</evidence>
<evidence type="ECO:0000256" key="2">
    <source>
        <dbReference type="ARBA" id="ARBA00022705"/>
    </source>
</evidence>
<comment type="similarity">
    <text evidence="1">Belongs to the DCC1 family.</text>
</comment>
<keyword evidence="4" id="KW-1185">Reference proteome</keyword>
<organism evidence="3 4">
    <name type="scientific">Zygotorulaspora mrakii</name>
    <name type="common">Zygosaccharomyces mrakii</name>
    <dbReference type="NCBI Taxonomy" id="42260"/>
    <lineage>
        <taxon>Eukaryota</taxon>
        <taxon>Fungi</taxon>
        <taxon>Dikarya</taxon>
        <taxon>Ascomycota</taxon>
        <taxon>Saccharomycotina</taxon>
        <taxon>Saccharomycetes</taxon>
        <taxon>Saccharomycetales</taxon>
        <taxon>Saccharomycetaceae</taxon>
        <taxon>Zygotorulaspora</taxon>
    </lineage>
</organism>
<dbReference type="GO" id="GO:0000785">
    <property type="term" value="C:chromatin"/>
    <property type="evidence" value="ECO:0007669"/>
    <property type="project" value="TreeGrafter"/>
</dbReference>
<dbReference type="RefSeq" id="XP_037143117.1">
    <property type="nucleotide sequence ID" value="XM_037287222.1"/>
</dbReference>
<evidence type="ECO:0000313" key="3">
    <source>
        <dbReference type="EMBL" id="QLG71389.1"/>
    </source>
</evidence>
<keyword evidence="2" id="KW-0235">DNA replication</keyword>
<dbReference type="InterPro" id="IPR019128">
    <property type="entry name" value="Dcc1"/>
</dbReference>
<evidence type="ECO:0000256" key="1">
    <source>
        <dbReference type="ARBA" id="ARBA00007017"/>
    </source>
</evidence>
<dbReference type="PANTHER" id="PTHR13395">
    <property type="entry name" value="SISTER CHROMATID COHESION PROTEIN DCC1-RELATED"/>
    <property type="match status" value="1"/>
</dbReference>
<dbReference type="KEGG" id="zmk:HG535_0B04310"/>
<dbReference type="EMBL" id="CP058605">
    <property type="protein sequence ID" value="QLG71389.1"/>
    <property type="molecule type" value="Genomic_DNA"/>
</dbReference>
<reference evidence="3 4" key="1">
    <citation type="submission" date="2020-07" db="EMBL/GenBank/DDBJ databases">
        <title>The yeast mating-type switching endonuclease HO is a domesticated member of an unorthodox homing genetic element family.</title>
        <authorList>
            <person name="Coughlan A.Y."/>
            <person name="Lombardi L."/>
            <person name="Braun-Galleani S."/>
            <person name="Martos A.R."/>
            <person name="Galeote V."/>
            <person name="Bigey F."/>
            <person name="Dequin S."/>
            <person name="Byrne K.P."/>
            <person name="Wolfe K.H."/>
        </authorList>
    </citation>
    <scope>NUCLEOTIDE SEQUENCE [LARGE SCALE GENOMIC DNA]</scope>
    <source>
        <strain evidence="3 4">NRRL Y-6702</strain>
    </source>
</reference>
<protein>
    <recommendedName>
        <fullName evidence="5">Sister chromatid cohesion protein DCC1</fullName>
    </recommendedName>
</protein>
<name>A0A7H9B085_ZYGMR</name>
<evidence type="ECO:0000313" key="4">
    <source>
        <dbReference type="Proteomes" id="UP000509704"/>
    </source>
</evidence>